<evidence type="ECO:0000313" key="4">
    <source>
        <dbReference type="Proteomes" id="UP000695562"/>
    </source>
</evidence>
<comment type="caution">
    <text evidence="3">The sequence shown here is derived from an EMBL/GenBank/DDBJ whole genome shotgun (WGS) entry which is preliminary data.</text>
</comment>
<proteinExistence type="predicted"/>
<feature type="coiled-coil region" evidence="1">
    <location>
        <begin position="200"/>
        <end position="248"/>
    </location>
</feature>
<feature type="region of interest" description="Disordered" evidence="2">
    <location>
        <begin position="55"/>
        <end position="83"/>
    </location>
</feature>
<evidence type="ECO:0000256" key="2">
    <source>
        <dbReference type="SAM" id="MobiDB-lite"/>
    </source>
</evidence>
<dbReference type="Proteomes" id="UP000695562">
    <property type="component" value="Unassembled WGS sequence"/>
</dbReference>
<dbReference type="EMBL" id="AJWJ01000222">
    <property type="protein sequence ID" value="KAF2073171.1"/>
    <property type="molecule type" value="Genomic_DNA"/>
</dbReference>
<evidence type="ECO:0000256" key="1">
    <source>
        <dbReference type="SAM" id="Coils"/>
    </source>
</evidence>
<keyword evidence="1" id="KW-0175">Coiled coil</keyword>
<protein>
    <recommendedName>
        <fullName evidence="5">TRAF-type domain-containing protein</fullName>
    </recommendedName>
</protein>
<keyword evidence="4" id="KW-1185">Reference proteome</keyword>
<feature type="compositionally biased region" description="Low complexity" evidence="2">
    <location>
        <begin position="60"/>
        <end position="83"/>
    </location>
</feature>
<evidence type="ECO:0008006" key="5">
    <source>
        <dbReference type="Google" id="ProtNLM"/>
    </source>
</evidence>
<name>A0A8J4US49_9MYCE</name>
<gene>
    <name evidence="3" type="ORF">CYY_005524</name>
</gene>
<dbReference type="AlphaFoldDB" id="A0A8J4US49"/>
<dbReference type="OrthoDB" id="1630758at2759"/>
<sequence>MFYIKNDKYCSKCLKLLKEPLVESKYVFLICRRCFEKQFPSLLCYRAKYHHNPKKQHELSSSGSSNTTTTTMTTTTTTSSNSNSNGNCCINNSNDTSGPLMVEYYSYPRMVREYLNDLEVMCTVCNSPKQMKRSAFNGHLEHDCKKQCSFCNQSISKAEYKNHRINCAIKCKAADQNCSFIGSMHTIADHEKVCPYVAIYDDLVKRSKQLESLNAQIQESITLMQDMRDKLNEQTQTHTQQILDMENRERVLFKMLSKQYTICDTCNTIYDTRKSLKGDYRSCHPDYHSKDNLLISLNGVMCFECNKSARHLMEFLQSYPYCERKHEFRIVKKEDIDNFVYWDKQNQLDLV</sequence>
<evidence type="ECO:0000313" key="3">
    <source>
        <dbReference type="EMBL" id="KAF2073171.1"/>
    </source>
</evidence>
<reference evidence="3" key="1">
    <citation type="submission" date="2020-01" db="EMBL/GenBank/DDBJ databases">
        <title>Development of genomics and gene disruption for Polysphondylium violaceum indicates a role for the polyketide synthase stlB in stalk morphogenesis.</title>
        <authorList>
            <person name="Narita B."/>
            <person name="Kawabe Y."/>
            <person name="Kin K."/>
            <person name="Saito T."/>
            <person name="Gibbs R."/>
            <person name="Kuspa A."/>
            <person name="Muzny D."/>
            <person name="Queller D."/>
            <person name="Richards S."/>
            <person name="Strassman J."/>
            <person name="Sucgang R."/>
            <person name="Worley K."/>
            <person name="Schaap P."/>
        </authorList>
    </citation>
    <scope>NUCLEOTIDE SEQUENCE</scope>
    <source>
        <strain evidence="3">QSvi11</strain>
    </source>
</reference>
<accession>A0A8J4US49</accession>
<organism evidence="3 4">
    <name type="scientific">Polysphondylium violaceum</name>
    <dbReference type="NCBI Taxonomy" id="133409"/>
    <lineage>
        <taxon>Eukaryota</taxon>
        <taxon>Amoebozoa</taxon>
        <taxon>Evosea</taxon>
        <taxon>Eumycetozoa</taxon>
        <taxon>Dictyostelia</taxon>
        <taxon>Dictyosteliales</taxon>
        <taxon>Dictyosteliaceae</taxon>
        <taxon>Polysphondylium</taxon>
    </lineage>
</organism>